<dbReference type="STRING" id="747525.W4JZG5"/>
<comment type="similarity">
    <text evidence="1">Belongs to the short-chain dehydrogenases/reductases (SDR) family.</text>
</comment>
<evidence type="ECO:0008006" key="6">
    <source>
        <dbReference type="Google" id="ProtNLM"/>
    </source>
</evidence>
<dbReference type="eggNOG" id="KOG1208">
    <property type="taxonomic scope" value="Eukaryota"/>
</dbReference>
<dbReference type="RefSeq" id="XP_009550242.1">
    <property type="nucleotide sequence ID" value="XM_009551947.1"/>
</dbReference>
<keyword evidence="3" id="KW-0560">Oxidoreductase</keyword>
<dbReference type="InParanoid" id="W4JZG5"/>
<keyword evidence="2" id="KW-0521">NADP</keyword>
<dbReference type="PANTHER" id="PTHR24320">
    <property type="entry name" value="RETINOL DEHYDROGENASE"/>
    <property type="match status" value="1"/>
</dbReference>
<evidence type="ECO:0000313" key="5">
    <source>
        <dbReference type="Proteomes" id="UP000030671"/>
    </source>
</evidence>
<dbReference type="EMBL" id="KI925462">
    <property type="protein sequence ID" value="ETW78256.1"/>
    <property type="molecule type" value="Genomic_DNA"/>
</dbReference>
<accession>W4JZG5</accession>
<dbReference type="InterPro" id="IPR002347">
    <property type="entry name" value="SDR_fam"/>
</dbReference>
<evidence type="ECO:0000313" key="4">
    <source>
        <dbReference type="EMBL" id="ETW78256.1"/>
    </source>
</evidence>
<evidence type="ECO:0000256" key="2">
    <source>
        <dbReference type="ARBA" id="ARBA00022857"/>
    </source>
</evidence>
<gene>
    <name evidence="4" type="ORF">HETIRDRAFT_460424</name>
</gene>
<dbReference type="HOGENOM" id="CLU_010194_44_6_1"/>
<dbReference type="OrthoDB" id="191139at2759"/>
<keyword evidence="5" id="KW-1185">Reference proteome</keyword>
<dbReference type="AlphaFoldDB" id="W4JZG5"/>
<dbReference type="Proteomes" id="UP000030671">
    <property type="component" value="Unassembled WGS sequence"/>
</dbReference>
<dbReference type="InterPro" id="IPR036291">
    <property type="entry name" value="NAD(P)-bd_dom_sf"/>
</dbReference>
<dbReference type="PRINTS" id="PR00081">
    <property type="entry name" value="GDHRDH"/>
</dbReference>
<protein>
    <recommendedName>
        <fullName evidence="6">NAD(P)-binding protein</fullName>
    </recommendedName>
</protein>
<dbReference type="CDD" id="cd05327">
    <property type="entry name" value="retinol-DH_like_SDR_c_like"/>
    <property type="match status" value="1"/>
</dbReference>
<sequence length="311" mass="34625">MGQNWSLLTQWFPPRSHFSVSDIPDLTGRVALVTGGNSGIGKETVRALLSHNATVYVAARDRSKATAAIADLKRDTGKDAIFLECDLADMHSVKRATEEFLGKETELHMLYNNGGVMWPSASLLTKDGYDLQWGTNVVGHFLLTKLLIPALLAGARSSPDAKARVVTTASLSAYLDVIDWDSFRPGPARDKLNTYTLYNQSKHGNVVFAKELARRYGDKGIVSTSVNPGNLKTELQRHLDPISRFFLQLILYPVPYGALTQLWAGTSPETVDLNGKFFIPWARVGECRPETSDPENGRRLWEWLENETRDF</sequence>
<dbReference type="SUPFAM" id="SSF51735">
    <property type="entry name" value="NAD(P)-binding Rossmann-fold domains"/>
    <property type="match status" value="1"/>
</dbReference>
<dbReference type="GO" id="GO:0016491">
    <property type="term" value="F:oxidoreductase activity"/>
    <property type="evidence" value="ECO:0007669"/>
    <property type="project" value="UniProtKB-KW"/>
</dbReference>
<dbReference type="PANTHER" id="PTHR24320:SF282">
    <property type="entry name" value="WW DOMAIN-CONTAINING OXIDOREDUCTASE"/>
    <property type="match status" value="1"/>
</dbReference>
<dbReference type="Pfam" id="PF00106">
    <property type="entry name" value="adh_short"/>
    <property type="match status" value="1"/>
</dbReference>
<dbReference type="GeneID" id="20677071"/>
<organism evidence="4 5">
    <name type="scientific">Heterobasidion irregulare (strain TC 32-1)</name>
    <dbReference type="NCBI Taxonomy" id="747525"/>
    <lineage>
        <taxon>Eukaryota</taxon>
        <taxon>Fungi</taxon>
        <taxon>Dikarya</taxon>
        <taxon>Basidiomycota</taxon>
        <taxon>Agaricomycotina</taxon>
        <taxon>Agaricomycetes</taxon>
        <taxon>Russulales</taxon>
        <taxon>Bondarzewiaceae</taxon>
        <taxon>Heterobasidion</taxon>
        <taxon>Heterobasidion annosum species complex</taxon>
    </lineage>
</organism>
<name>W4JZG5_HETIT</name>
<reference evidence="4 5" key="1">
    <citation type="journal article" date="2012" name="New Phytol.">
        <title>Insight into trade-off between wood decay and parasitism from the genome of a fungal forest pathogen.</title>
        <authorList>
            <person name="Olson A."/>
            <person name="Aerts A."/>
            <person name="Asiegbu F."/>
            <person name="Belbahri L."/>
            <person name="Bouzid O."/>
            <person name="Broberg A."/>
            <person name="Canback B."/>
            <person name="Coutinho P.M."/>
            <person name="Cullen D."/>
            <person name="Dalman K."/>
            <person name="Deflorio G."/>
            <person name="van Diepen L.T."/>
            <person name="Dunand C."/>
            <person name="Duplessis S."/>
            <person name="Durling M."/>
            <person name="Gonthier P."/>
            <person name="Grimwood J."/>
            <person name="Fossdal C.G."/>
            <person name="Hansson D."/>
            <person name="Henrissat B."/>
            <person name="Hietala A."/>
            <person name="Himmelstrand K."/>
            <person name="Hoffmeister D."/>
            <person name="Hogberg N."/>
            <person name="James T.Y."/>
            <person name="Karlsson M."/>
            <person name="Kohler A."/>
            <person name="Kues U."/>
            <person name="Lee Y.H."/>
            <person name="Lin Y.C."/>
            <person name="Lind M."/>
            <person name="Lindquist E."/>
            <person name="Lombard V."/>
            <person name="Lucas S."/>
            <person name="Lunden K."/>
            <person name="Morin E."/>
            <person name="Murat C."/>
            <person name="Park J."/>
            <person name="Raffaello T."/>
            <person name="Rouze P."/>
            <person name="Salamov A."/>
            <person name="Schmutz J."/>
            <person name="Solheim H."/>
            <person name="Stahlberg J."/>
            <person name="Velez H."/>
            <person name="de Vries R.P."/>
            <person name="Wiebenga A."/>
            <person name="Woodward S."/>
            <person name="Yakovlev I."/>
            <person name="Garbelotto M."/>
            <person name="Martin F."/>
            <person name="Grigoriev I.V."/>
            <person name="Stenlid J."/>
        </authorList>
    </citation>
    <scope>NUCLEOTIDE SEQUENCE [LARGE SCALE GENOMIC DNA]</scope>
    <source>
        <strain evidence="4 5">TC 32-1</strain>
    </source>
</reference>
<proteinExistence type="inferred from homology"/>
<evidence type="ECO:0000256" key="3">
    <source>
        <dbReference type="ARBA" id="ARBA00023002"/>
    </source>
</evidence>
<evidence type="ECO:0000256" key="1">
    <source>
        <dbReference type="ARBA" id="ARBA00006484"/>
    </source>
</evidence>
<dbReference type="KEGG" id="hir:HETIRDRAFT_460424"/>
<dbReference type="Gene3D" id="3.40.50.720">
    <property type="entry name" value="NAD(P)-binding Rossmann-like Domain"/>
    <property type="match status" value="1"/>
</dbReference>
<dbReference type="FunCoup" id="W4JZG5">
    <property type="interactions" value="150"/>
</dbReference>